<feature type="domain" description="Peptidase M16 N-terminal" evidence="2">
    <location>
        <begin position="41"/>
        <end position="182"/>
    </location>
</feature>
<dbReference type="AlphaFoldDB" id="A0A3N1YA10"/>
<dbReference type="InterPro" id="IPR011765">
    <property type="entry name" value="Pept_M16_N"/>
</dbReference>
<dbReference type="OrthoDB" id="9811314at2"/>
<name>A0A3N1YA10_9GAMM</name>
<reference evidence="4 5" key="1">
    <citation type="submission" date="2018-11" db="EMBL/GenBank/DDBJ databases">
        <title>Genomic Encyclopedia of Type Strains, Phase IV (KMG-IV): sequencing the most valuable type-strain genomes for metagenomic binning, comparative biology and taxonomic classification.</title>
        <authorList>
            <person name="Goeker M."/>
        </authorList>
    </citation>
    <scope>NUCLEOTIDE SEQUENCE [LARGE SCALE GENOMIC DNA]</scope>
    <source>
        <strain evidence="4 5">DSM 100275</strain>
    </source>
</reference>
<dbReference type="PANTHER" id="PTHR11851:SF224">
    <property type="entry name" value="PROCESSING PROTEASE"/>
    <property type="match status" value="1"/>
</dbReference>
<protein>
    <submittedName>
        <fullName evidence="4">Zinc protease</fullName>
    </submittedName>
</protein>
<dbReference type="Proteomes" id="UP000276634">
    <property type="component" value="Unassembled WGS sequence"/>
</dbReference>
<gene>
    <name evidence="4" type="ORF">EDC57_0133</name>
</gene>
<evidence type="ECO:0000259" key="2">
    <source>
        <dbReference type="Pfam" id="PF00675"/>
    </source>
</evidence>
<feature type="chain" id="PRO_5018079531" evidence="1">
    <location>
        <begin position="20"/>
        <end position="437"/>
    </location>
</feature>
<dbReference type="InterPro" id="IPR050361">
    <property type="entry name" value="MPP/UQCRC_Complex"/>
</dbReference>
<dbReference type="Pfam" id="PF05193">
    <property type="entry name" value="Peptidase_M16_C"/>
    <property type="match status" value="1"/>
</dbReference>
<feature type="domain" description="Peptidase M16 C-terminal" evidence="3">
    <location>
        <begin position="190"/>
        <end position="364"/>
    </location>
</feature>
<dbReference type="EMBL" id="RJVI01000001">
    <property type="protein sequence ID" value="ROR34237.1"/>
    <property type="molecule type" value="Genomic_DNA"/>
</dbReference>
<dbReference type="GO" id="GO:0006508">
    <property type="term" value="P:proteolysis"/>
    <property type="evidence" value="ECO:0007669"/>
    <property type="project" value="UniProtKB-KW"/>
</dbReference>
<accession>A0A3N1YA10</accession>
<keyword evidence="1" id="KW-0732">Signal</keyword>
<feature type="signal peptide" evidence="1">
    <location>
        <begin position="1"/>
        <end position="19"/>
    </location>
</feature>
<evidence type="ECO:0000313" key="5">
    <source>
        <dbReference type="Proteomes" id="UP000276634"/>
    </source>
</evidence>
<keyword evidence="5" id="KW-1185">Reference proteome</keyword>
<comment type="caution">
    <text evidence="4">The sequence shown here is derived from an EMBL/GenBank/DDBJ whole genome shotgun (WGS) entry which is preliminary data.</text>
</comment>
<dbReference type="GO" id="GO:0008233">
    <property type="term" value="F:peptidase activity"/>
    <property type="evidence" value="ECO:0007669"/>
    <property type="project" value="UniProtKB-KW"/>
</dbReference>
<sequence length="437" mass="47060">MGAELRAALLALAALPALAGAGPRIEHWRTEGGVPVYFVQAPELPMVDVQIVFDAGSARDGDRPGLAALTASLLEEGAGPWDADALAARFEGLGARFGVEAGRDSATVSLRSLTDAELLAPAVETLRAVLAKPRLDPGAFERERRRMLVGLQAAEESPGAVAERAFYRALYGDHPYGSPPEGTRASLEGLTPADVVAFHRRHYVTGNALVAIVGALDRRGAERLAARLAEAIPRGPAAPPLPPVPDLPGPRLIRIPHPSTQTHILVGAPGIRRDDPDLFPLYVGNYVLGGSGLVSRLSEEVRERRGLAYSVYSYFLPMRRRGPFQLGLQTRNERAEEALGVVREVLGRYLREGPTAQELEAARRGIVGGFPLRIDSNRKILGYLTLIGYHGLGLDYLERFTERVEAVTAEQVREAFRRHLDPARMVTVLVGGGAAGE</sequence>
<proteinExistence type="predicted"/>
<dbReference type="Gene3D" id="3.30.830.10">
    <property type="entry name" value="Metalloenzyme, LuxS/M16 peptidase-like"/>
    <property type="match status" value="2"/>
</dbReference>
<organism evidence="4 5">
    <name type="scientific">Inmirania thermothiophila</name>
    <dbReference type="NCBI Taxonomy" id="1750597"/>
    <lineage>
        <taxon>Bacteria</taxon>
        <taxon>Pseudomonadati</taxon>
        <taxon>Pseudomonadota</taxon>
        <taxon>Gammaproteobacteria</taxon>
        <taxon>Chromatiales</taxon>
        <taxon>Ectothiorhodospiraceae</taxon>
        <taxon>Inmirania</taxon>
    </lineage>
</organism>
<dbReference type="PANTHER" id="PTHR11851">
    <property type="entry name" value="METALLOPROTEASE"/>
    <property type="match status" value="1"/>
</dbReference>
<dbReference type="InterPro" id="IPR011249">
    <property type="entry name" value="Metalloenz_LuxS/M16"/>
</dbReference>
<dbReference type="GO" id="GO:0046872">
    <property type="term" value="F:metal ion binding"/>
    <property type="evidence" value="ECO:0007669"/>
    <property type="project" value="InterPro"/>
</dbReference>
<evidence type="ECO:0000313" key="4">
    <source>
        <dbReference type="EMBL" id="ROR34237.1"/>
    </source>
</evidence>
<dbReference type="SUPFAM" id="SSF63411">
    <property type="entry name" value="LuxS/MPP-like metallohydrolase"/>
    <property type="match status" value="2"/>
</dbReference>
<dbReference type="Pfam" id="PF00675">
    <property type="entry name" value="Peptidase_M16"/>
    <property type="match status" value="1"/>
</dbReference>
<keyword evidence="4" id="KW-0645">Protease</keyword>
<dbReference type="InterPro" id="IPR007863">
    <property type="entry name" value="Peptidase_M16_C"/>
</dbReference>
<dbReference type="RefSeq" id="WP_123399244.1">
    <property type="nucleotide sequence ID" value="NZ_RJVI01000001.1"/>
</dbReference>
<keyword evidence="4" id="KW-0378">Hydrolase</keyword>
<evidence type="ECO:0000256" key="1">
    <source>
        <dbReference type="SAM" id="SignalP"/>
    </source>
</evidence>
<evidence type="ECO:0000259" key="3">
    <source>
        <dbReference type="Pfam" id="PF05193"/>
    </source>
</evidence>